<reference evidence="1 2" key="1">
    <citation type="journal article" date="2019" name="Sci. Rep.">
        <title>Orb-weaving spider Araneus ventricosus genome elucidates the spidroin gene catalogue.</title>
        <authorList>
            <person name="Kono N."/>
            <person name="Nakamura H."/>
            <person name="Ohtoshi R."/>
            <person name="Moran D.A.P."/>
            <person name="Shinohara A."/>
            <person name="Yoshida Y."/>
            <person name="Fujiwara M."/>
            <person name="Mori M."/>
            <person name="Tomita M."/>
            <person name="Arakawa K."/>
        </authorList>
    </citation>
    <scope>NUCLEOTIDE SEQUENCE [LARGE SCALE GENOMIC DNA]</scope>
</reference>
<organism evidence="1 2">
    <name type="scientific">Araneus ventricosus</name>
    <name type="common">Orbweaver spider</name>
    <name type="synonym">Epeira ventricosa</name>
    <dbReference type="NCBI Taxonomy" id="182803"/>
    <lineage>
        <taxon>Eukaryota</taxon>
        <taxon>Metazoa</taxon>
        <taxon>Ecdysozoa</taxon>
        <taxon>Arthropoda</taxon>
        <taxon>Chelicerata</taxon>
        <taxon>Arachnida</taxon>
        <taxon>Araneae</taxon>
        <taxon>Araneomorphae</taxon>
        <taxon>Entelegynae</taxon>
        <taxon>Araneoidea</taxon>
        <taxon>Araneidae</taxon>
        <taxon>Araneus</taxon>
    </lineage>
</organism>
<proteinExistence type="predicted"/>
<protein>
    <recommendedName>
        <fullName evidence="3">Tc1-like transposase DDE domain-containing protein</fullName>
    </recommendedName>
</protein>
<evidence type="ECO:0000313" key="2">
    <source>
        <dbReference type="Proteomes" id="UP000499080"/>
    </source>
</evidence>
<dbReference type="AlphaFoldDB" id="A0A4Y2BUM3"/>
<keyword evidence="2" id="KW-1185">Reference proteome</keyword>
<dbReference type="OrthoDB" id="6435577at2759"/>
<dbReference type="Proteomes" id="UP000499080">
    <property type="component" value="Unassembled WGS sequence"/>
</dbReference>
<dbReference type="GO" id="GO:0003676">
    <property type="term" value="F:nucleic acid binding"/>
    <property type="evidence" value="ECO:0007669"/>
    <property type="project" value="InterPro"/>
</dbReference>
<accession>A0A4Y2BUM3</accession>
<dbReference type="InterPro" id="IPR036397">
    <property type="entry name" value="RNaseH_sf"/>
</dbReference>
<gene>
    <name evidence="1" type="ORF">AVEN_714_1</name>
</gene>
<dbReference type="EMBL" id="BGPR01000114">
    <property type="protein sequence ID" value="GBL95788.1"/>
    <property type="molecule type" value="Genomic_DNA"/>
</dbReference>
<dbReference type="Gene3D" id="3.30.420.10">
    <property type="entry name" value="Ribonuclease H-like superfamily/Ribonuclease H"/>
    <property type="match status" value="1"/>
</dbReference>
<comment type="caution">
    <text evidence="1">The sequence shown here is derived from an EMBL/GenBank/DDBJ whole genome shotgun (WGS) entry which is preliminary data.</text>
</comment>
<evidence type="ECO:0000313" key="1">
    <source>
        <dbReference type="EMBL" id="GBL95788.1"/>
    </source>
</evidence>
<evidence type="ECO:0008006" key="3">
    <source>
        <dbReference type="Google" id="ProtNLM"/>
    </source>
</evidence>
<name>A0A4Y2BUM3_ARAVE</name>
<sequence length="76" mass="8610">MESDTIPQMVWPARSPNLNPIEHVRDMLGRRIASRSVPPGTLHELQQALLQEWALLPQQTINDTIASMPRHCQACI</sequence>